<dbReference type="Gene3D" id="3.30.40.10">
    <property type="entry name" value="Zinc/RING finger domain, C3HC4 (zinc finger)"/>
    <property type="match status" value="1"/>
</dbReference>
<reference evidence="6" key="1">
    <citation type="submission" date="2021-02" db="EMBL/GenBank/DDBJ databases">
        <title>First Annotated Genome of the Yellow-green Alga Tribonema minus.</title>
        <authorList>
            <person name="Mahan K.M."/>
        </authorList>
    </citation>
    <scope>NUCLEOTIDE SEQUENCE</scope>
    <source>
        <strain evidence="6">UTEX B ZZ1240</strain>
    </source>
</reference>
<evidence type="ECO:0000256" key="1">
    <source>
        <dbReference type="ARBA" id="ARBA00022723"/>
    </source>
</evidence>
<evidence type="ECO:0000313" key="7">
    <source>
        <dbReference type="Proteomes" id="UP000664859"/>
    </source>
</evidence>
<dbReference type="SUPFAM" id="SSF57903">
    <property type="entry name" value="FYVE/PHD zinc finger"/>
    <property type="match status" value="1"/>
</dbReference>
<dbReference type="PROSITE" id="PS50178">
    <property type="entry name" value="ZF_FYVE"/>
    <property type="match status" value="1"/>
</dbReference>
<gene>
    <name evidence="6" type="ORF">JKP88DRAFT_133503</name>
</gene>
<dbReference type="InterPro" id="IPR013083">
    <property type="entry name" value="Znf_RING/FYVE/PHD"/>
</dbReference>
<feature type="domain" description="FYVE-type" evidence="5">
    <location>
        <begin position="7"/>
        <end position="47"/>
    </location>
</feature>
<evidence type="ECO:0000256" key="2">
    <source>
        <dbReference type="ARBA" id="ARBA00022771"/>
    </source>
</evidence>
<name>A0A836C8R8_9STRA</name>
<dbReference type="InterPro" id="IPR052113">
    <property type="entry name" value="FYVE-type_Zinc_Finger"/>
</dbReference>
<evidence type="ECO:0000259" key="5">
    <source>
        <dbReference type="PROSITE" id="PS50178"/>
    </source>
</evidence>
<dbReference type="InterPro" id="IPR017455">
    <property type="entry name" value="Znf_FYVE-rel"/>
</dbReference>
<keyword evidence="7" id="KW-1185">Reference proteome</keyword>
<evidence type="ECO:0000256" key="4">
    <source>
        <dbReference type="PROSITE-ProRule" id="PRU00091"/>
    </source>
</evidence>
<accession>A0A836C8R8</accession>
<dbReference type="InterPro" id="IPR000306">
    <property type="entry name" value="Znf_FYVE"/>
</dbReference>
<dbReference type="Proteomes" id="UP000664859">
    <property type="component" value="Unassembled WGS sequence"/>
</dbReference>
<dbReference type="PANTHER" id="PTHR39490">
    <property type="entry name" value="ARRESTIN DOMAIN-CONTAINING PROTEIN D"/>
    <property type="match status" value="1"/>
</dbReference>
<feature type="non-terminal residue" evidence="6">
    <location>
        <position position="62"/>
    </location>
</feature>
<evidence type="ECO:0000256" key="3">
    <source>
        <dbReference type="ARBA" id="ARBA00022833"/>
    </source>
</evidence>
<keyword evidence="2 4" id="KW-0863">Zinc-finger</keyword>
<dbReference type="OrthoDB" id="660555at2759"/>
<feature type="non-terminal residue" evidence="6">
    <location>
        <position position="1"/>
    </location>
</feature>
<keyword evidence="1" id="KW-0479">Metal-binding</keyword>
<dbReference type="AlphaFoldDB" id="A0A836C8R8"/>
<proteinExistence type="predicted"/>
<dbReference type="InterPro" id="IPR011011">
    <property type="entry name" value="Znf_FYVE_PHD"/>
</dbReference>
<dbReference type="Pfam" id="PF01363">
    <property type="entry name" value="FYVE"/>
    <property type="match status" value="1"/>
</dbReference>
<dbReference type="PANTHER" id="PTHR39490:SF8">
    <property type="entry name" value="ZINC FINGER FYVE DOMAIN-CONTAINING PROTEIN 21"/>
    <property type="match status" value="1"/>
</dbReference>
<dbReference type="EMBL" id="JAFCMP010000537">
    <property type="protein sequence ID" value="KAG5176367.1"/>
    <property type="molecule type" value="Genomic_DNA"/>
</dbReference>
<protein>
    <submittedName>
        <fullName evidence="6">FYVE zinc finger-domain-containing protein</fullName>
    </submittedName>
</protein>
<evidence type="ECO:0000313" key="6">
    <source>
        <dbReference type="EMBL" id="KAG5176367.1"/>
    </source>
</evidence>
<dbReference type="GO" id="GO:0008270">
    <property type="term" value="F:zinc ion binding"/>
    <property type="evidence" value="ECO:0007669"/>
    <property type="project" value="UniProtKB-KW"/>
</dbReference>
<organism evidence="6 7">
    <name type="scientific">Tribonema minus</name>
    <dbReference type="NCBI Taxonomy" id="303371"/>
    <lineage>
        <taxon>Eukaryota</taxon>
        <taxon>Sar</taxon>
        <taxon>Stramenopiles</taxon>
        <taxon>Ochrophyta</taxon>
        <taxon>PX clade</taxon>
        <taxon>Xanthophyceae</taxon>
        <taxon>Tribonematales</taxon>
        <taxon>Tribonemataceae</taxon>
        <taxon>Tribonema</taxon>
    </lineage>
</organism>
<keyword evidence="3" id="KW-0862">Zinc</keyword>
<dbReference type="SMART" id="SM00064">
    <property type="entry name" value="FYVE"/>
    <property type="match status" value="1"/>
</dbReference>
<sequence length="62" mass="6978">LGTWMPNANSMCCRLCERTFTVVRRRHHCRMCGELVCNQCSPHRARLGDGTRALEGMGITAL</sequence>
<comment type="caution">
    <text evidence="6">The sequence shown here is derived from an EMBL/GenBank/DDBJ whole genome shotgun (WGS) entry which is preliminary data.</text>
</comment>